<evidence type="ECO:0000259" key="2">
    <source>
        <dbReference type="PROSITE" id="PS51192"/>
    </source>
</evidence>
<dbReference type="InterPro" id="IPR002052">
    <property type="entry name" value="DNA_methylase_N6_adenine_CS"/>
</dbReference>
<dbReference type="EMBL" id="DVMJ01000073">
    <property type="protein sequence ID" value="HIU14126.1"/>
    <property type="molecule type" value="Genomic_DNA"/>
</dbReference>
<dbReference type="InterPro" id="IPR011639">
    <property type="entry name" value="MethylTrfase_TaqI-like_dom"/>
</dbReference>
<dbReference type="Pfam" id="PF07669">
    <property type="entry name" value="Eco57I"/>
    <property type="match status" value="1"/>
</dbReference>
<dbReference type="SUPFAM" id="SSF52540">
    <property type="entry name" value="P-loop containing nucleoside triphosphate hydrolases"/>
    <property type="match status" value="2"/>
</dbReference>
<comment type="caution">
    <text evidence="3">The sequence shown here is derived from an EMBL/GenBank/DDBJ whole genome shotgun (WGS) entry which is preliminary data.</text>
</comment>
<name>A0A9D1L1I6_9FIRM</name>
<dbReference type="InterPro" id="IPR050742">
    <property type="entry name" value="Helicase_Restrict-Modif_Enz"/>
</dbReference>
<dbReference type="Gene3D" id="3.40.50.150">
    <property type="entry name" value="Vaccinia Virus protein VP39"/>
    <property type="match status" value="1"/>
</dbReference>
<sequence>MERFDQTHSYKLIYVFSMPYETHKGLLKVGEATLTTDIMPNNLVPNCHDLNQAAKKRIDSYTKTASMSYKLEYTELAIKQDSGYTFPFKDKDVHSVLMNSGVHKVQPNGSTGEEWFATNLDMVKAAIKCVKEGKSSISSGSVVKETPYTPIDFREEQKDAVEKTLKAFKKDNEMLWYAKMRFGKTLTALEVIRRSQYRRVIIITHRPVVDDGWSEDFKKIFYPGHSEHNYHYERKSKDSSYTFDEKTDSENDLKIRKLDKDGTYFVYFASIQDLRGSQIVGGNFNKNNAVFALDWDLIVIDEAHEGTQTELGDNVIKTLRKDHTKVLALSGTPFNLLNQFSEDNVYTWDYVMEQKKKTEWDLTHHGDHNPYADLPKMHIFTYDLGEKLKKYLSDEYDTKAFNFREFFRVWYKGPNSKRDLPKGAVEGKFVHENDVIAFLDMMVKEDSKSGYPFSTQEYRDMFRHTLWMVPGVKEAKALSELLRNHPVFKNFGIANVAGEGDKYEEEHSKDALDLVRNTIKNNKYSITLSCGKLTTGVTVKEWTAVLMLSGSYSTAAAQYMQTIFRVQSAGTIEGKQKTDCYVFDFAPDRTLKVLTETVHLSRKPGKSQKKRREAMTEFLNYCPVISISGSKTRKYSVESMMEQIKQIYAERAVNSGFEDESLYNDELLKLDEIDASKFNELKDIIGASKASKKKKEVVVNGQGLTDEQVEHIDDPEPPTTPDPLTPEEIAERQKKKQAKEARKKAIDILRGISIRMPLMIYGADVPIEEDIDIDRFVDIVDDESWKEFMPAGVTKQIFTEFTKYYDRDVFIAAGKRIRKLAASADRETPTRRVIQIAEIFRHFKNPDKETVLTPWRVVNMHMSDTIGGWCFFNEKFEDDTQEEKHRLEEPRFVDRGDVTYSVFGEDAHILEINSKTGLYPLYVAYSSYKQKMEGMSDDDWEPEECQLFWNETIQNNVFVICKTPMAKSITRRTLCGYSDAIVNAHYFDDLVNMLKNKPEQFKKRVLKGSYWKKDVKEMKFDAVVGNPPYQLETTDLGNGKDPIYHLFIDMAQNLSDYSSLIHPARFLFNAGKTPKEWNNKILNNEHFKVEKYFSDSRYIFPTVDIKGGIAITIFNKKVNFGAIKTFMRTPEMKTILEKTKRSDFEPLSNLVYPNHSYRWTERLYEENNWAETRLSKANRYNVTTNAFSAFQELFFEHKPLDGKEYIRVFGRENSSTRVQKWIRKDYISVTDNFNKYKVFVARANGNGDFGEKLTKPLIGDEQVAHTDTFISIGKFNTLEEAENLLKYIATKFLRALLGTLKVTQDNFADKWANVPLQNFLSNSDINWSKSIHEIDLQLYKKYGLSDEEIAFIESKVKPMDGTSYYESMLKMSYQDIVSALLKKYGSSKHNYFKDTNCTTKNPQVTRTSEGLYCHHIDEDKAIMLSNDKFAAANPFEYQKANRLVYCNLLEHLLLHVKIAENPNAQANENELPGIGGAINFICKDLNDIYAGKEFTDDWRKTVAEKVKDNFDDYIAILRYLWNVIESNPIYKAIITKDMLCVGWDGKVVKEVMNALNDGE</sequence>
<dbReference type="SMART" id="SM00487">
    <property type="entry name" value="DEXDc"/>
    <property type="match status" value="1"/>
</dbReference>
<dbReference type="GO" id="GO:0016787">
    <property type="term" value="F:hydrolase activity"/>
    <property type="evidence" value="ECO:0007669"/>
    <property type="project" value="InterPro"/>
</dbReference>
<dbReference type="PROSITE" id="PS51192">
    <property type="entry name" value="HELICASE_ATP_BIND_1"/>
    <property type="match status" value="1"/>
</dbReference>
<dbReference type="GO" id="GO:0009007">
    <property type="term" value="F:site-specific DNA-methyltransferase (adenine-specific) activity"/>
    <property type="evidence" value="ECO:0007669"/>
    <property type="project" value="UniProtKB-EC"/>
</dbReference>
<dbReference type="InterPro" id="IPR027417">
    <property type="entry name" value="P-loop_NTPase"/>
</dbReference>
<dbReference type="GO" id="GO:0006304">
    <property type="term" value="P:DNA modification"/>
    <property type="evidence" value="ECO:0007669"/>
    <property type="project" value="InterPro"/>
</dbReference>
<dbReference type="GO" id="GO:0032259">
    <property type="term" value="P:methylation"/>
    <property type="evidence" value="ECO:0007669"/>
    <property type="project" value="UniProtKB-KW"/>
</dbReference>
<evidence type="ECO:0000313" key="4">
    <source>
        <dbReference type="Proteomes" id="UP000824175"/>
    </source>
</evidence>
<evidence type="ECO:0000256" key="1">
    <source>
        <dbReference type="SAM" id="MobiDB-lite"/>
    </source>
</evidence>
<dbReference type="InterPro" id="IPR029063">
    <property type="entry name" value="SAM-dependent_MTases_sf"/>
</dbReference>
<gene>
    <name evidence="3" type="ORF">IAD15_08670</name>
</gene>
<dbReference type="Gene3D" id="3.40.50.300">
    <property type="entry name" value="P-loop containing nucleotide triphosphate hydrolases"/>
    <property type="match status" value="2"/>
</dbReference>
<dbReference type="PANTHER" id="PTHR47396:SF1">
    <property type="entry name" value="ATP-DEPENDENT HELICASE IRC3-RELATED"/>
    <property type="match status" value="1"/>
</dbReference>
<protein>
    <submittedName>
        <fullName evidence="3">Eco57I restriction-modification methylase domain-containing protein</fullName>
    </submittedName>
</protein>
<organism evidence="3 4">
    <name type="scientific">Candidatus Fimiplasma intestinipullorum</name>
    <dbReference type="NCBI Taxonomy" id="2840825"/>
    <lineage>
        <taxon>Bacteria</taxon>
        <taxon>Bacillati</taxon>
        <taxon>Bacillota</taxon>
        <taxon>Clostridia</taxon>
        <taxon>Eubacteriales</taxon>
        <taxon>Candidatus Fimiplasma</taxon>
    </lineage>
</organism>
<keyword evidence="3" id="KW-0808">Transferase</keyword>
<feature type="region of interest" description="Disordered" evidence="1">
    <location>
        <begin position="703"/>
        <end position="726"/>
    </location>
</feature>
<keyword evidence="3" id="KW-0489">Methyltransferase</keyword>
<evidence type="ECO:0000313" key="3">
    <source>
        <dbReference type="EMBL" id="HIU14126.1"/>
    </source>
</evidence>
<dbReference type="Pfam" id="PF04851">
    <property type="entry name" value="ResIII"/>
    <property type="match status" value="1"/>
</dbReference>
<dbReference type="SUPFAM" id="SSF53335">
    <property type="entry name" value="S-adenosyl-L-methionine-dependent methyltransferases"/>
    <property type="match status" value="1"/>
</dbReference>
<accession>A0A9D1L1I6</accession>
<dbReference type="InterPro" id="IPR014001">
    <property type="entry name" value="Helicase_ATP-bd"/>
</dbReference>
<dbReference type="Proteomes" id="UP000824175">
    <property type="component" value="Unassembled WGS sequence"/>
</dbReference>
<dbReference type="GO" id="GO:0005524">
    <property type="term" value="F:ATP binding"/>
    <property type="evidence" value="ECO:0007669"/>
    <property type="project" value="InterPro"/>
</dbReference>
<dbReference type="PANTHER" id="PTHR47396">
    <property type="entry name" value="TYPE I RESTRICTION ENZYME ECOKI R PROTEIN"/>
    <property type="match status" value="1"/>
</dbReference>
<dbReference type="GO" id="GO:0003677">
    <property type="term" value="F:DNA binding"/>
    <property type="evidence" value="ECO:0007669"/>
    <property type="project" value="InterPro"/>
</dbReference>
<reference evidence="3" key="2">
    <citation type="journal article" date="2021" name="PeerJ">
        <title>Extensive microbial diversity within the chicken gut microbiome revealed by metagenomics and culture.</title>
        <authorList>
            <person name="Gilroy R."/>
            <person name="Ravi A."/>
            <person name="Getino M."/>
            <person name="Pursley I."/>
            <person name="Horton D.L."/>
            <person name="Alikhan N.F."/>
            <person name="Baker D."/>
            <person name="Gharbi K."/>
            <person name="Hall N."/>
            <person name="Watson M."/>
            <person name="Adriaenssens E.M."/>
            <person name="Foster-Nyarko E."/>
            <person name="Jarju S."/>
            <person name="Secka A."/>
            <person name="Antonio M."/>
            <person name="Oren A."/>
            <person name="Chaudhuri R.R."/>
            <person name="La Ragione R."/>
            <person name="Hildebrand F."/>
            <person name="Pallen M.J."/>
        </authorList>
    </citation>
    <scope>NUCLEOTIDE SEQUENCE</scope>
    <source>
        <strain evidence="3">CHK195-11698</strain>
    </source>
</reference>
<dbReference type="GO" id="GO:0005829">
    <property type="term" value="C:cytosol"/>
    <property type="evidence" value="ECO:0007669"/>
    <property type="project" value="TreeGrafter"/>
</dbReference>
<dbReference type="InterPro" id="IPR006935">
    <property type="entry name" value="Helicase/UvrB_N"/>
</dbReference>
<reference evidence="3" key="1">
    <citation type="submission" date="2020-10" db="EMBL/GenBank/DDBJ databases">
        <authorList>
            <person name="Gilroy R."/>
        </authorList>
    </citation>
    <scope>NUCLEOTIDE SEQUENCE</scope>
    <source>
        <strain evidence="3">CHK195-11698</strain>
    </source>
</reference>
<proteinExistence type="predicted"/>
<dbReference type="PROSITE" id="PS00092">
    <property type="entry name" value="N6_MTASE"/>
    <property type="match status" value="1"/>
</dbReference>
<feature type="domain" description="Helicase ATP-binding" evidence="2">
    <location>
        <begin position="165"/>
        <end position="351"/>
    </location>
</feature>